<evidence type="ECO:0000256" key="5">
    <source>
        <dbReference type="ARBA" id="ARBA00022989"/>
    </source>
</evidence>
<evidence type="ECO:0000256" key="6">
    <source>
        <dbReference type="ARBA" id="ARBA00023136"/>
    </source>
</evidence>
<dbReference type="Pfam" id="PF21082">
    <property type="entry name" value="MS_channel_3rd"/>
    <property type="match status" value="1"/>
</dbReference>
<dbReference type="EMBL" id="CP137578">
    <property type="protein sequence ID" value="WOX27437.1"/>
    <property type="molecule type" value="Genomic_DNA"/>
</dbReference>
<evidence type="ECO:0000256" key="1">
    <source>
        <dbReference type="ARBA" id="ARBA00004651"/>
    </source>
</evidence>
<feature type="domain" description="Mechanosensitive ion channel MscS" evidence="8">
    <location>
        <begin position="116"/>
        <end position="182"/>
    </location>
</feature>
<dbReference type="Proteomes" id="UP001304419">
    <property type="component" value="Chromosome 1"/>
</dbReference>
<keyword evidence="4 7" id="KW-0812">Transmembrane</keyword>
<evidence type="ECO:0000256" key="3">
    <source>
        <dbReference type="ARBA" id="ARBA00022475"/>
    </source>
</evidence>
<dbReference type="SUPFAM" id="SSF50182">
    <property type="entry name" value="Sm-like ribonucleoproteins"/>
    <property type="match status" value="1"/>
</dbReference>
<keyword evidence="3" id="KW-1003">Cell membrane</keyword>
<reference evidence="10" key="1">
    <citation type="submission" date="2019-10" db="EMBL/GenBank/DDBJ databases">
        <authorList>
            <person name="Paulsen S."/>
        </authorList>
    </citation>
    <scope>NUCLEOTIDE SEQUENCE</scope>
    <source>
        <strain evidence="10">LMG 19692</strain>
    </source>
</reference>
<dbReference type="SUPFAM" id="SSF82689">
    <property type="entry name" value="Mechanosensitive channel protein MscS (YggB), C-terminal domain"/>
    <property type="match status" value="1"/>
</dbReference>
<evidence type="ECO:0000313" key="10">
    <source>
        <dbReference type="EMBL" id="NLR19980.1"/>
    </source>
</evidence>
<keyword evidence="6 7" id="KW-0472">Membrane</keyword>
<evidence type="ECO:0000256" key="4">
    <source>
        <dbReference type="ARBA" id="ARBA00022692"/>
    </source>
</evidence>
<dbReference type="RefSeq" id="WP_010606748.1">
    <property type="nucleotide sequence ID" value="NZ_CBCSDF010000003.1"/>
</dbReference>
<protein>
    <submittedName>
        <fullName evidence="10">Mechanosensitive ion channel</fullName>
    </submittedName>
</protein>
<organism evidence="10 12">
    <name type="scientific">Pseudoalteromonas maricaloris</name>
    <dbReference type="NCBI Taxonomy" id="184924"/>
    <lineage>
        <taxon>Bacteria</taxon>
        <taxon>Pseudomonadati</taxon>
        <taxon>Pseudomonadota</taxon>
        <taxon>Gammaproteobacteria</taxon>
        <taxon>Alteromonadales</taxon>
        <taxon>Pseudoalteromonadaceae</taxon>
        <taxon>Pseudoalteromonas</taxon>
    </lineage>
</organism>
<feature type="domain" description="Mechanosensitive ion channel MscS C-terminal" evidence="9">
    <location>
        <begin position="191"/>
        <end position="277"/>
    </location>
</feature>
<dbReference type="Gene3D" id="3.30.70.100">
    <property type="match status" value="1"/>
</dbReference>
<dbReference type="GeneID" id="98336350"/>
<dbReference type="GO" id="GO:0008381">
    <property type="term" value="F:mechanosensitive monoatomic ion channel activity"/>
    <property type="evidence" value="ECO:0007669"/>
    <property type="project" value="UniProtKB-ARBA"/>
</dbReference>
<dbReference type="EMBL" id="WEIA01000001">
    <property type="protein sequence ID" value="NLR19980.1"/>
    <property type="molecule type" value="Genomic_DNA"/>
</dbReference>
<dbReference type="PANTHER" id="PTHR30347">
    <property type="entry name" value="POTASSIUM CHANNEL RELATED"/>
    <property type="match status" value="1"/>
</dbReference>
<keyword evidence="13" id="KW-1185">Reference proteome</keyword>
<dbReference type="InterPro" id="IPR010920">
    <property type="entry name" value="LSM_dom_sf"/>
</dbReference>
<evidence type="ECO:0000259" key="8">
    <source>
        <dbReference type="Pfam" id="PF00924"/>
    </source>
</evidence>
<accession>A0A8I2H6T4</accession>
<dbReference type="Gene3D" id="1.10.287.1260">
    <property type="match status" value="1"/>
</dbReference>
<comment type="similarity">
    <text evidence="2">Belongs to the MscS (TC 1.A.23) family.</text>
</comment>
<dbReference type="InterPro" id="IPR011066">
    <property type="entry name" value="MscS_channel_C_sf"/>
</dbReference>
<dbReference type="Pfam" id="PF00924">
    <property type="entry name" value="MS_channel_2nd"/>
    <property type="match status" value="1"/>
</dbReference>
<dbReference type="InterPro" id="IPR023408">
    <property type="entry name" value="MscS_beta-dom_sf"/>
</dbReference>
<evidence type="ECO:0000256" key="7">
    <source>
        <dbReference type="SAM" id="Phobius"/>
    </source>
</evidence>
<feature type="transmembrane region" description="Helical" evidence="7">
    <location>
        <begin position="99"/>
        <end position="128"/>
    </location>
</feature>
<feature type="transmembrane region" description="Helical" evidence="7">
    <location>
        <begin position="74"/>
        <end position="93"/>
    </location>
</feature>
<reference evidence="11 13" key="2">
    <citation type="submission" date="2023-10" db="EMBL/GenBank/DDBJ databases">
        <title>To unveil natural product biosynthetic capacity in Pseudoalteromonas.</title>
        <authorList>
            <person name="Wang J."/>
        </authorList>
    </citation>
    <scope>NUCLEOTIDE SEQUENCE [LARGE SCALE GENOMIC DNA]</scope>
    <source>
        <strain evidence="11 13">DSM 15914</strain>
    </source>
</reference>
<feature type="transmembrane region" description="Helical" evidence="7">
    <location>
        <begin position="32"/>
        <end position="53"/>
    </location>
</feature>
<evidence type="ECO:0000313" key="12">
    <source>
        <dbReference type="Proteomes" id="UP000646877"/>
    </source>
</evidence>
<evidence type="ECO:0000313" key="13">
    <source>
        <dbReference type="Proteomes" id="UP001304419"/>
    </source>
</evidence>
<dbReference type="AlphaFoldDB" id="A0A8I2H6T4"/>
<dbReference type="InterPro" id="IPR011014">
    <property type="entry name" value="MscS_channel_TM-2"/>
</dbReference>
<proteinExistence type="inferred from homology"/>
<sequence length="298" mass="33122">MIKAPIDIEVDIPWLDQKLFSLGKFSLEVGEALSFIAVIVATLVISKILRLAFNRLASRQGVIQHTSAYVIGRIIHYIVLFIGLIIALTALGIEITELALVASALGVGIGLGLQGLVNNFVSGLVLLLEKTVKVGDFVELTNGVVGEVIAIHMRSTWIRTNDNVDLLIPNSEMVSNTITNWTMSDKYRRFRIPFSVAYGSDKEKVKRAALEAAKNVQYTLNTPGREATVWMTGFGDSSLNFTLGVWVQPEQVKRPTALVSDYLWAIDDAFRKYQIEIPFPQRDLHLRSGFSMEKPDEN</sequence>
<dbReference type="InterPro" id="IPR052702">
    <property type="entry name" value="MscS-like_channel"/>
</dbReference>
<dbReference type="InterPro" id="IPR006685">
    <property type="entry name" value="MscS_channel_2nd"/>
</dbReference>
<comment type="subcellular location">
    <subcellularLocation>
        <location evidence="1">Cell membrane</location>
        <topology evidence="1">Multi-pass membrane protein</topology>
    </subcellularLocation>
</comment>
<dbReference type="Proteomes" id="UP000646877">
    <property type="component" value="Unassembled WGS sequence"/>
</dbReference>
<evidence type="ECO:0000313" key="11">
    <source>
        <dbReference type="EMBL" id="WOX27437.1"/>
    </source>
</evidence>
<dbReference type="InterPro" id="IPR049278">
    <property type="entry name" value="MS_channel_C"/>
</dbReference>
<evidence type="ECO:0000256" key="2">
    <source>
        <dbReference type="ARBA" id="ARBA00008017"/>
    </source>
</evidence>
<dbReference type="SUPFAM" id="SSF82861">
    <property type="entry name" value="Mechanosensitive channel protein MscS (YggB), transmembrane region"/>
    <property type="match status" value="1"/>
</dbReference>
<dbReference type="Gene3D" id="2.30.30.60">
    <property type="match status" value="1"/>
</dbReference>
<dbReference type="GO" id="GO:0005886">
    <property type="term" value="C:plasma membrane"/>
    <property type="evidence" value="ECO:0007669"/>
    <property type="project" value="UniProtKB-SubCell"/>
</dbReference>
<dbReference type="PANTHER" id="PTHR30347:SF1">
    <property type="entry name" value="MECHANOSENSITIVE CHANNEL MSCK"/>
    <property type="match status" value="1"/>
</dbReference>
<keyword evidence="5 7" id="KW-1133">Transmembrane helix</keyword>
<evidence type="ECO:0000259" key="9">
    <source>
        <dbReference type="Pfam" id="PF21082"/>
    </source>
</evidence>
<gene>
    <name evidence="10" type="ORF">F9Y85_01295</name>
    <name evidence="11" type="ORF">R5H13_12270</name>
</gene>
<name>A0A8I2H6T4_9GAMM</name>